<name>A0ABV5W5U4_9BACL</name>
<gene>
    <name evidence="2" type="ORF">ACFFNY_30535</name>
</gene>
<keyword evidence="3" id="KW-1185">Reference proteome</keyword>
<sequence length="576" mass="63310">MNRTWKKSLTVAVLSVSLIMTASPAAILAAGPETALSTGIAGPYRLTALISADVKSVTSERIKDTTRIGAVVRLYNEAGKITRVPDYELRVKTAAGVEYTLQPSAANAKSIQPKEKIDLSYMLTLDGDATALTDLSWVDVDEYVYPKKETAVLTVPVANIVWGGSDSALTGAEIKQWGEPFKLSVQSEALQYAPVTLVNEKTPQGPVTVITFIAENTGDRTETVPDFRVDGKSDTRSYPGQRAEKDVQLKPGEKKYIHYGILTENNAVLNSLNILTPESFVQLGANNTPTVDSYTVGRLNIALPKKDTIDIGSLPPYKLRDRIVFDPLNKLIDKETSISLVDLSMNESESSGYNTIIAKFLVNNTGERPVPLPAFQTELTNAEGYRYTGTRQNTAVQQLAPKLSYIINYSFAVPSTEKGDNLLMKLQDNQTVAPYNIPIGGFKTAVVEQKSEDENTLSFYPYNVKLNLWAMNIQGTATGTFSYKLKLDVDITTVDDVVADPSSANMKIELHDTMGRMIASETLPFTGMNKLISGSQYVVFQNLRTDQMEWPLTLKIYESIQTPTGEAKRLVKTLKQ</sequence>
<dbReference type="EMBL" id="JBHMAG010000019">
    <property type="protein sequence ID" value="MFB9755940.1"/>
    <property type="molecule type" value="Genomic_DNA"/>
</dbReference>
<feature type="chain" id="PRO_5047066328" description="DUF4139 domain-containing protein" evidence="1">
    <location>
        <begin position="23"/>
        <end position="576"/>
    </location>
</feature>
<reference evidence="2 3" key="1">
    <citation type="submission" date="2024-09" db="EMBL/GenBank/DDBJ databases">
        <authorList>
            <person name="Sun Q."/>
            <person name="Mori K."/>
        </authorList>
    </citation>
    <scope>NUCLEOTIDE SEQUENCE [LARGE SCALE GENOMIC DNA]</scope>
    <source>
        <strain evidence="2 3">JCM 12520</strain>
    </source>
</reference>
<dbReference type="RefSeq" id="WP_344915426.1">
    <property type="nucleotide sequence ID" value="NZ_BAAAYO010000015.1"/>
</dbReference>
<accession>A0ABV5W5U4</accession>
<proteinExistence type="predicted"/>
<comment type="caution">
    <text evidence="2">The sequence shown here is derived from an EMBL/GenBank/DDBJ whole genome shotgun (WGS) entry which is preliminary data.</text>
</comment>
<organism evidence="2 3">
    <name type="scientific">Paenibacillus hodogayensis</name>
    <dbReference type="NCBI Taxonomy" id="279208"/>
    <lineage>
        <taxon>Bacteria</taxon>
        <taxon>Bacillati</taxon>
        <taxon>Bacillota</taxon>
        <taxon>Bacilli</taxon>
        <taxon>Bacillales</taxon>
        <taxon>Paenibacillaceae</taxon>
        <taxon>Paenibacillus</taxon>
    </lineage>
</organism>
<evidence type="ECO:0000313" key="3">
    <source>
        <dbReference type="Proteomes" id="UP001589619"/>
    </source>
</evidence>
<dbReference type="Proteomes" id="UP001589619">
    <property type="component" value="Unassembled WGS sequence"/>
</dbReference>
<keyword evidence="1" id="KW-0732">Signal</keyword>
<protein>
    <recommendedName>
        <fullName evidence="4">DUF4139 domain-containing protein</fullName>
    </recommendedName>
</protein>
<evidence type="ECO:0000256" key="1">
    <source>
        <dbReference type="SAM" id="SignalP"/>
    </source>
</evidence>
<evidence type="ECO:0000313" key="2">
    <source>
        <dbReference type="EMBL" id="MFB9755940.1"/>
    </source>
</evidence>
<evidence type="ECO:0008006" key="4">
    <source>
        <dbReference type="Google" id="ProtNLM"/>
    </source>
</evidence>
<feature type="signal peptide" evidence="1">
    <location>
        <begin position="1"/>
        <end position="22"/>
    </location>
</feature>